<accession>A0A1V9G4F9</accession>
<comment type="caution">
    <text evidence="1">The sequence shown here is derived from an EMBL/GenBank/DDBJ whole genome shotgun (WGS) entry which is preliminary data.</text>
</comment>
<dbReference type="AlphaFoldDB" id="A0A1V9G4F9"/>
<dbReference type="RefSeq" id="WP_081146258.1">
    <property type="nucleotide sequence ID" value="NZ_LVYD01000024.1"/>
</dbReference>
<gene>
    <name evidence="1" type="ORF">A3860_17370</name>
</gene>
<dbReference type="EMBL" id="LVYD01000024">
    <property type="protein sequence ID" value="OQP65434.1"/>
    <property type="molecule type" value="Genomic_DNA"/>
</dbReference>
<evidence type="ECO:0000313" key="1">
    <source>
        <dbReference type="EMBL" id="OQP65434.1"/>
    </source>
</evidence>
<reference evidence="1 2" key="1">
    <citation type="submission" date="2016-03" db="EMBL/GenBank/DDBJ databases">
        <title>Niastella vici sp. nov., isolated from farmland soil.</title>
        <authorList>
            <person name="Chen L."/>
            <person name="Wang D."/>
            <person name="Yang S."/>
            <person name="Wang G."/>
        </authorList>
    </citation>
    <scope>NUCLEOTIDE SEQUENCE [LARGE SCALE GENOMIC DNA]</scope>
    <source>
        <strain evidence="1 2">DJ57</strain>
    </source>
</reference>
<proteinExistence type="predicted"/>
<dbReference type="Proteomes" id="UP000192796">
    <property type="component" value="Unassembled WGS sequence"/>
</dbReference>
<name>A0A1V9G4F9_9BACT</name>
<evidence type="ECO:0000313" key="2">
    <source>
        <dbReference type="Proteomes" id="UP000192796"/>
    </source>
</evidence>
<organism evidence="1 2">
    <name type="scientific">Niastella vici</name>
    <dbReference type="NCBI Taxonomy" id="1703345"/>
    <lineage>
        <taxon>Bacteria</taxon>
        <taxon>Pseudomonadati</taxon>
        <taxon>Bacteroidota</taxon>
        <taxon>Chitinophagia</taxon>
        <taxon>Chitinophagales</taxon>
        <taxon>Chitinophagaceae</taxon>
        <taxon>Niastella</taxon>
    </lineage>
</organism>
<protein>
    <submittedName>
        <fullName evidence="1">Uncharacterized protein</fullName>
    </submittedName>
</protein>
<dbReference type="STRING" id="1703345.A3860_17370"/>
<sequence length="179" mass="20328">MMHIKTLAPTLKDALKAIEVGCRKIQNDPHFIPDMQEWMTINEEICLGCLATITLMQLTNKSGADIVNCFDPESFPADKTIFERGFVFNLHVPIYNFSESEVALFEKAINCLRQGDLSQLLRFYGLDTHTNANLSIEWLNEYDNPSLGFGTTKEDLLIYADFINVELIPKITTWFSGQA</sequence>
<keyword evidence="2" id="KW-1185">Reference proteome</keyword>